<dbReference type="Proteomes" id="UP000680839">
    <property type="component" value="Chromosome"/>
</dbReference>
<dbReference type="PROSITE" id="PS50005">
    <property type="entry name" value="TPR"/>
    <property type="match status" value="2"/>
</dbReference>
<keyword evidence="4" id="KW-0732">Signal</keyword>
<evidence type="ECO:0000313" key="7">
    <source>
        <dbReference type="Proteomes" id="UP000680839"/>
    </source>
</evidence>
<dbReference type="InterPro" id="IPR011990">
    <property type="entry name" value="TPR-like_helical_dom_sf"/>
</dbReference>
<feature type="domain" description="Lysozyme inhibitor LprI-like N-terminal" evidence="5">
    <location>
        <begin position="173"/>
        <end position="234"/>
    </location>
</feature>
<feature type="chain" id="PRO_5037961638" evidence="4">
    <location>
        <begin position="26"/>
        <end position="258"/>
    </location>
</feature>
<keyword evidence="1" id="KW-0677">Repeat</keyword>
<dbReference type="InterPro" id="IPR009739">
    <property type="entry name" value="LprI-like_N"/>
</dbReference>
<dbReference type="SUPFAM" id="SSF48452">
    <property type="entry name" value="TPR-like"/>
    <property type="match status" value="1"/>
</dbReference>
<dbReference type="AlphaFoldDB" id="A0A975NF20"/>
<evidence type="ECO:0000256" key="2">
    <source>
        <dbReference type="ARBA" id="ARBA00022803"/>
    </source>
</evidence>
<gene>
    <name evidence="6" type="ORF">KMZ29_04295</name>
</gene>
<name>A0A975NF20_9BRAD</name>
<evidence type="ECO:0000259" key="5">
    <source>
        <dbReference type="Pfam" id="PF07007"/>
    </source>
</evidence>
<evidence type="ECO:0000313" key="6">
    <source>
        <dbReference type="EMBL" id="QWG13938.1"/>
    </source>
</evidence>
<dbReference type="InterPro" id="IPR019734">
    <property type="entry name" value="TPR_rpt"/>
</dbReference>
<feature type="repeat" description="TPR" evidence="3">
    <location>
        <begin position="109"/>
        <end position="142"/>
    </location>
</feature>
<dbReference type="SMART" id="SM00028">
    <property type="entry name" value="TPR"/>
    <property type="match status" value="2"/>
</dbReference>
<dbReference type="EMBL" id="CP076134">
    <property type="protein sequence ID" value="QWG13938.1"/>
    <property type="molecule type" value="Genomic_DNA"/>
</dbReference>
<keyword evidence="2 3" id="KW-0802">TPR repeat</keyword>
<dbReference type="Gene3D" id="1.20.1270.180">
    <property type="match status" value="1"/>
</dbReference>
<evidence type="ECO:0000256" key="4">
    <source>
        <dbReference type="SAM" id="SignalP"/>
    </source>
</evidence>
<reference evidence="6" key="1">
    <citation type="submission" date="2021-06" db="EMBL/GenBank/DDBJ databases">
        <title>Bradyrhizobium sp. S2-20-1 Genome sequencing.</title>
        <authorList>
            <person name="Jin L."/>
        </authorList>
    </citation>
    <scope>NUCLEOTIDE SEQUENCE</scope>
    <source>
        <strain evidence="6">S2-20-1</strain>
    </source>
</reference>
<feature type="signal peptide" evidence="4">
    <location>
        <begin position="1"/>
        <end position="25"/>
    </location>
</feature>
<dbReference type="Gene3D" id="1.25.40.10">
    <property type="entry name" value="Tetratricopeptide repeat domain"/>
    <property type="match status" value="1"/>
</dbReference>
<accession>A0A975NF20</accession>
<feature type="repeat" description="TPR" evidence="3">
    <location>
        <begin position="75"/>
        <end position="108"/>
    </location>
</feature>
<dbReference type="Pfam" id="PF07007">
    <property type="entry name" value="LprI"/>
    <property type="match status" value="1"/>
</dbReference>
<dbReference type="RefSeq" id="WP_215622601.1">
    <property type="nucleotide sequence ID" value="NZ_CP076134.1"/>
</dbReference>
<dbReference type="PANTHER" id="PTHR44858:SF1">
    <property type="entry name" value="UDP-N-ACETYLGLUCOSAMINE--PEPTIDE N-ACETYLGLUCOSAMINYLTRANSFERASE SPINDLY-RELATED"/>
    <property type="match status" value="1"/>
</dbReference>
<dbReference type="Pfam" id="PF13181">
    <property type="entry name" value="TPR_8"/>
    <property type="match status" value="1"/>
</dbReference>
<proteinExistence type="predicted"/>
<dbReference type="InterPro" id="IPR050498">
    <property type="entry name" value="Ycf3"/>
</dbReference>
<sequence>MRFRPAVLIRNVAVAFVLSVAPLHGALATGTGSSTDLQADPAPCAAAAATNDADRIVAICGALIDHSKTAKTDRIKALIARAGAYDRKDMIDSAISDYDAALRLDPALADIFNIRGELWRRKGDRRRALADFAAAIKLNPDHLTAKGNYKTLAQELERLGALMAVHNKPSFNCANARRAVEKAICANPELANLDREINAVHTKVVREARNDSPRAGKALQREQDEFIARRNAAFGQPGYDLRKAMKERLDRLLAIESN</sequence>
<dbReference type="PANTHER" id="PTHR44858">
    <property type="entry name" value="TETRATRICOPEPTIDE REPEAT PROTEIN 6"/>
    <property type="match status" value="1"/>
</dbReference>
<protein>
    <submittedName>
        <fullName evidence="6">DUF1311 domain-containing protein</fullName>
    </submittedName>
</protein>
<evidence type="ECO:0000256" key="3">
    <source>
        <dbReference type="PROSITE-ProRule" id="PRU00339"/>
    </source>
</evidence>
<evidence type="ECO:0000256" key="1">
    <source>
        <dbReference type="ARBA" id="ARBA00022737"/>
    </source>
</evidence>
<organism evidence="6 7">
    <name type="scientific">Bradyrhizobium sediminis</name>
    <dbReference type="NCBI Taxonomy" id="2840469"/>
    <lineage>
        <taxon>Bacteria</taxon>
        <taxon>Pseudomonadati</taxon>
        <taxon>Pseudomonadota</taxon>
        <taxon>Alphaproteobacteria</taxon>
        <taxon>Hyphomicrobiales</taxon>
        <taxon>Nitrobacteraceae</taxon>
        <taxon>Bradyrhizobium</taxon>
    </lineage>
</organism>